<accession>A0A5N6JPV7</accession>
<proteinExistence type="predicted"/>
<sequence>MSFSERPDNMVEEEFDDIWFDSSEESWFDTLEYHVEEIYEIKELKDYVEGVEKNKVANLPSLEFYQRLLNYFYQGDVLFKRESLYFEKFQQLLNDIECLQLNHQNGIRKQDHKFKVILSRLEEAVNRIYEPENIPTDALLKRERVFYAQKLTECTKNKTNLEESFMKDFRRLESEALTLSDELTQQTNMMSNFQQGFAERLGSEERLRWVYYGQQQLKIANLEGQEFVAKQFAKIQQLEIENEQLRRTTNGGPFIYHQAFLNPEDRVIPEEDMAINGLEEDLDYDGIAEPQLDVMKNEELHTINYDGQLANHNSYHEDRIDVENGANGRFYPLWSRNQMTREFAMAKYDRDLEKRRKDRADMMVDPQGESQDPIKNWIMKLADKYANVDSINIPETSTVADLGSAGKRTFDDFYNDGEKAEEQQDRKRVRVVSMIPRIASYQPIPARFQREDGNASQYSWQDPGHYGYDGKYYAPEGKIECERDQVPSVATGAIGSNLQYHTDSKNTGPPLRLQTPVQLRVSPAVLQDPSHYVNGNNSGQPLHRNASISRRSPPHTGRRVSYSPSILSSPNRSRAVTSSIRRISASMASPRAYLNKTPNTI</sequence>
<reference evidence="2 3" key="1">
    <citation type="submission" date="2019-06" db="EMBL/GenBank/DDBJ databases">
        <title>Genome Sequence of the Brown Rot Fungal Pathogen Monilinia laxa.</title>
        <authorList>
            <person name="De Miccolis Angelini R.M."/>
            <person name="Landi L."/>
            <person name="Abate D."/>
            <person name="Pollastro S."/>
            <person name="Romanazzi G."/>
            <person name="Faretra F."/>
        </authorList>
    </citation>
    <scope>NUCLEOTIDE SEQUENCE [LARGE SCALE GENOMIC DNA]</scope>
    <source>
        <strain evidence="2 3">Mlax316</strain>
    </source>
</reference>
<evidence type="ECO:0000256" key="1">
    <source>
        <dbReference type="SAM" id="MobiDB-lite"/>
    </source>
</evidence>
<dbReference type="AlphaFoldDB" id="A0A5N6JPV7"/>
<dbReference type="Proteomes" id="UP000326757">
    <property type="component" value="Unassembled WGS sequence"/>
</dbReference>
<feature type="region of interest" description="Disordered" evidence="1">
    <location>
        <begin position="528"/>
        <end position="574"/>
    </location>
</feature>
<keyword evidence="3" id="KW-1185">Reference proteome</keyword>
<protein>
    <submittedName>
        <fullName evidence="2">Uncharacterized protein</fullName>
    </submittedName>
</protein>
<feature type="compositionally biased region" description="Polar residues" evidence="1">
    <location>
        <begin position="562"/>
        <end position="574"/>
    </location>
</feature>
<gene>
    <name evidence="2" type="ORF">EYC80_010317</name>
</gene>
<feature type="compositionally biased region" description="Polar residues" evidence="1">
    <location>
        <begin position="533"/>
        <end position="550"/>
    </location>
</feature>
<evidence type="ECO:0000313" key="3">
    <source>
        <dbReference type="Proteomes" id="UP000326757"/>
    </source>
</evidence>
<dbReference type="EMBL" id="VIGI01000019">
    <property type="protein sequence ID" value="KAB8289990.1"/>
    <property type="molecule type" value="Genomic_DNA"/>
</dbReference>
<organism evidence="2 3">
    <name type="scientific">Monilinia laxa</name>
    <name type="common">Brown rot fungus</name>
    <name type="synonym">Sclerotinia laxa</name>
    <dbReference type="NCBI Taxonomy" id="61186"/>
    <lineage>
        <taxon>Eukaryota</taxon>
        <taxon>Fungi</taxon>
        <taxon>Dikarya</taxon>
        <taxon>Ascomycota</taxon>
        <taxon>Pezizomycotina</taxon>
        <taxon>Leotiomycetes</taxon>
        <taxon>Helotiales</taxon>
        <taxon>Sclerotiniaceae</taxon>
        <taxon>Monilinia</taxon>
    </lineage>
</organism>
<comment type="caution">
    <text evidence="2">The sequence shown here is derived from an EMBL/GenBank/DDBJ whole genome shotgun (WGS) entry which is preliminary data.</text>
</comment>
<dbReference type="OrthoDB" id="3544406at2759"/>
<name>A0A5N6JPV7_MONLA</name>
<evidence type="ECO:0000313" key="2">
    <source>
        <dbReference type="EMBL" id="KAB8289990.1"/>
    </source>
</evidence>